<dbReference type="AlphaFoldDB" id="A0A0D8LA20"/>
<accession>A0A0D8LA20</accession>
<protein>
    <submittedName>
        <fullName evidence="1">Uncharacterized protein</fullName>
    </submittedName>
</protein>
<proteinExistence type="predicted"/>
<evidence type="ECO:0000313" key="1">
    <source>
        <dbReference type="EMBL" id="KJF78609.1"/>
    </source>
</evidence>
<organism evidence="1 2">
    <name type="scientific">Morganella morganii</name>
    <name type="common">Proteus morganii</name>
    <dbReference type="NCBI Taxonomy" id="582"/>
    <lineage>
        <taxon>Bacteria</taxon>
        <taxon>Pseudomonadati</taxon>
        <taxon>Pseudomonadota</taxon>
        <taxon>Gammaproteobacteria</taxon>
        <taxon>Enterobacterales</taxon>
        <taxon>Morganellaceae</taxon>
        <taxon>Morganella</taxon>
    </lineage>
</organism>
<reference evidence="1 2" key="1">
    <citation type="submission" date="2015-02" db="EMBL/GenBank/DDBJ databases">
        <title>Whole genome shotgun sequencing of cultured foodborne pathogen.</title>
        <authorList>
            <person name="Timme R."/>
            <person name="Allard M.W."/>
            <person name="Strain E."/>
            <person name="Evans P.S."/>
            <person name="Brown E."/>
        </authorList>
    </citation>
    <scope>NUCLEOTIDE SEQUENCE [LARGE SCALE GENOMIC DNA]</scope>
    <source>
        <strain evidence="1 2">GCSL-TSO-24</strain>
    </source>
</reference>
<comment type="caution">
    <text evidence="1">The sequence shown here is derived from an EMBL/GenBank/DDBJ whole genome shotgun (WGS) entry which is preliminary data.</text>
</comment>
<evidence type="ECO:0000313" key="2">
    <source>
        <dbReference type="Proteomes" id="UP000032582"/>
    </source>
</evidence>
<dbReference type="PATRIC" id="fig|582.24.peg.1489"/>
<dbReference type="Gene3D" id="1.10.4120.20">
    <property type="match status" value="1"/>
</dbReference>
<name>A0A0D8LA20_MORMO</name>
<dbReference type="Proteomes" id="UP000032582">
    <property type="component" value="Unassembled WGS sequence"/>
</dbReference>
<sequence>MNLVNRLSGNQKINREEINLKDMSKIPFLNKLLDRLSAPQNTNVRLTGNYVNIDVDTTALSRQILSFVYKSELSIPGAANNHGNTENRQKEINDGVKKWLTQEKSIIPVNIIKREIDLMHSGKKIVTTPDDVNKIIDIVKEKHLGNKALEKNGINCSTPSVLKLNSYLTNEINEPGIKKQLSHDFTKKMPEMSGNLKKEMEIHIKKSLSNDETKKLIEQYTLYKTDILNNHDKLTTMMTGKIRSDIYYALTENIYNTLLCDKYTERLWISMPSEKRQEHRYSASLKRKTTYLLRYLPAQ</sequence>
<gene>
    <name evidence="1" type="ORF">UA45_04900</name>
</gene>
<dbReference type="EMBL" id="JZSH01000034">
    <property type="protein sequence ID" value="KJF78609.1"/>
    <property type="molecule type" value="Genomic_DNA"/>
</dbReference>